<keyword evidence="1" id="KW-1133">Transmembrane helix</keyword>
<evidence type="ECO:0000313" key="3">
    <source>
        <dbReference type="Proteomes" id="UP000183975"/>
    </source>
</evidence>
<organism evidence="2 3">
    <name type="scientific">Anaerotignum lactatifermentans DSM 14214</name>
    <dbReference type="NCBI Taxonomy" id="1121323"/>
    <lineage>
        <taxon>Bacteria</taxon>
        <taxon>Bacillati</taxon>
        <taxon>Bacillota</taxon>
        <taxon>Clostridia</taxon>
        <taxon>Lachnospirales</taxon>
        <taxon>Anaerotignaceae</taxon>
        <taxon>Anaerotignum</taxon>
    </lineage>
</organism>
<feature type="transmembrane region" description="Helical" evidence="1">
    <location>
        <begin position="151"/>
        <end position="168"/>
    </location>
</feature>
<dbReference type="EMBL" id="FRAH01000036">
    <property type="protein sequence ID" value="SHK62887.1"/>
    <property type="molecule type" value="Genomic_DNA"/>
</dbReference>
<feature type="transmembrane region" description="Helical" evidence="1">
    <location>
        <begin position="84"/>
        <end position="104"/>
    </location>
</feature>
<keyword evidence="3" id="KW-1185">Reference proteome</keyword>
<sequence>MKQRIEDNEFDVWLESSVPEFLPDDIVKQVTPWKKAVGQVLAGFVMTSLFLDVFYLDMILPAVGYLLSFWGFSAIFRENRWFRICGGITAVRGLFFLVKLLLPAEIFLELIYTKTAFLFAAGFYTYGVFAFLFCFWLGLRTVQQKAGLSPKAKGVLVLMLWYLVFYLLRIFFGYLGLLLPIALFVVYAFAVQSVANIMKELEDAGYVMDIAPTRIPKQISGICILGLFFAAALL</sequence>
<dbReference type="AlphaFoldDB" id="A0A1M6U110"/>
<dbReference type="Proteomes" id="UP000183975">
    <property type="component" value="Unassembled WGS sequence"/>
</dbReference>
<feature type="transmembrane region" description="Helical" evidence="1">
    <location>
        <begin position="174"/>
        <end position="195"/>
    </location>
</feature>
<evidence type="ECO:0000313" key="2">
    <source>
        <dbReference type="EMBL" id="SHK62887.1"/>
    </source>
</evidence>
<proteinExistence type="predicted"/>
<protein>
    <submittedName>
        <fullName evidence="2">Uncharacterized protein</fullName>
    </submittedName>
</protein>
<gene>
    <name evidence="2" type="ORF">SAMN02745138_02055</name>
</gene>
<reference evidence="2 3" key="1">
    <citation type="submission" date="2016-11" db="EMBL/GenBank/DDBJ databases">
        <authorList>
            <person name="Jaros S."/>
            <person name="Januszkiewicz K."/>
            <person name="Wedrychowicz H."/>
        </authorList>
    </citation>
    <scope>NUCLEOTIDE SEQUENCE [LARGE SCALE GENOMIC DNA]</scope>
    <source>
        <strain evidence="2 3">DSM 14214</strain>
    </source>
</reference>
<keyword evidence="1" id="KW-0812">Transmembrane</keyword>
<dbReference type="RefSeq" id="WP_072851471.1">
    <property type="nucleotide sequence ID" value="NZ_FRAH01000036.1"/>
</dbReference>
<evidence type="ECO:0000256" key="1">
    <source>
        <dbReference type="SAM" id="Phobius"/>
    </source>
</evidence>
<feature type="transmembrane region" description="Helical" evidence="1">
    <location>
        <begin position="215"/>
        <end position="233"/>
    </location>
</feature>
<feature type="transmembrane region" description="Helical" evidence="1">
    <location>
        <begin position="116"/>
        <end position="139"/>
    </location>
</feature>
<accession>A0A1M6U110</accession>
<keyword evidence="1" id="KW-0472">Membrane</keyword>
<name>A0A1M6U110_9FIRM</name>
<feature type="transmembrane region" description="Helical" evidence="1">
    <location>
        <begin position="53"/>
        <end position="72"/>
    </location>
</feature>
<dbReference type="OrthoDB" id="1915684at2"/>